<evidence type="ECO:0008006" key="4">
    <source>
        <dbReference type="Google" id="ProtNLM"/>
    </source>
</evidence>
<evidence type="ECO:0000313" key="2">
    <source>
        <dbReference type="EMBL" id="KYO40232.1"/>
    </source>
</evidence>
<feature type="compositionally biased region" description="Basic and acidic residues" evidence="1">
    <location>
        <begin position="1"/>
        <end position="14"/>
    </location>
</feature>
<gene>
    <name evidence="2" type="ORF">Y1Q_0019437</name>
</gene>
<keyword evidence="3" id="KW-1185">Reference proteome</keyword>
<comment type="caution">
    <text evidence="2">The sequence shown here is derived from an EMBL/GenBank/DDBJ whole genome shotgun (WGS) entry which is preliminary data.</text>
</comment>
<evidence type="ECO:0000313" key="3">
    <source>
        <dbReference type="Proteomes" id="UP000050525"/>
    </source>
</evidence>
<accession>A0A151NTK8</accession>
<organism evidence="2 3">
    <name type="scientific">Alligator mississippiensis</name>
    <name type="common">American alligator</name>
    <dbReference type="NCBI Taxonomy" id="8496"/>
    <lineage>
        <taxon>Eukaryota</taxon>
        <taxon>Metazoa</taxon>
        <taxon>Chordata</taxon>
        <taxon>Craniata</taxon>
        <taxon>Vertebrata</taxon>
        <taxon>Euteleostomi</taxon>
        <taxon>Archelosauria</taxon>
        <taxon>Archosauria</taxon>
        <taxon>Crocodylia</taxon>
        <taxon>Alligatoridae</taxon>
        <taxon>Alligatorinae</taxon>
        <taxon>Alligator</taxon>
    </lineage>
</organism>
<sequence>MSSVPRFKEPEAPKPLEVQDPQVAAQEAPRVVLTKVIPQPSNWKDEEHSKWAQLCCQGEGVELFRNGPVSNGWISNRGRLAERLRIVALKLRSNVYPTRKFLGRGQAGTNIGCWHCTHPRETLGHILGICPAVQEARILRHNKLCKILAAEGKKCEWTVFYEPHLRNAAGELHKPDLVFVRDGTALVVDVTVRYEGGAASLLTAAAEKAAKYLDLNAQIQELTGAKQVTYFGFLLGARGKWHADNWQVLSKLGLSNSRKEQVARLLSWRALLGSVDMVNIFASRHRQESLSDEALPPD</sequence>
<evidence type="ECO:0000256" key="1">
    <source>
        <dbReference type="SAM" id="MobiDB-lite"/>
    </source>
</evidence>
<reference evidence="2 3" key="1">
    <citation type="journal article" date="2012" name="Genome Biol.">
        <title>Sequencing three crocodilian genomes to illuminate the evolution of archosaurs and amniotes.</title>
        <authorList>
            <person name="St John J.A."/>
            <person name="Braun E.L."/>
            <person name="Isberg S.R."/>
            <person name="Miles L.G."/>
            <person name="Chong A.Y."/>
            <person name="Gongora J."/>
            <person name="Dalzell P."/>
            <person name="Moran C."/>
            <person name="Bed'hom B."/>
            <person name="Abzhanov A."/>
            <person name="Burgess S.C."/>
            <person name="Cooksey A.M."/>
            <person name="Castoe T.A."/>
            <person name="Crawford N.G."/>
            <person name="Densmore L.D."/>
            <person name="Drew J.C."/>
            <person name="Edwards S.V."/>
            <person name="Faircloth B.C."/>
            <person name="Fujita M.K."/>
            <person name="Greenwold M.J."/>
            <person name="Hoffmann F.G."/>
            <person name="Howard J.M."/>
            <person name="Iguchi T."/>
            <person name="Janes D.E."/>
            <person name="Khan S.Y."/>
            <person name="Kohno S."/>
            <person name="de Koning A.J."/>
            <person name="Lance S.L."/>
            <person name="McCarthy F.M."/>
            <person name="McCormack J.E."/>
            <person name="Merchant M.E."/>
            <person name="Peterson D.G."/>
            <person name="Pollock D.D."/>
            <person name="Pourmand N."/>
            <person name="Raney B.J."/>
            <person name="Roessler K.A."/>
            <person name="Sanford J.R."/>
            <person name="Sawyer R.H."/>
            <person name="Schmidt C.J."/>
            <person name="Triplett E.W."/>
            <person name="Tuberville T.D."/>
            <person name="Venegas-Anaya M."/>
            <person name="Howard J.T."/>
            <person name="Jarvis E.D."/>
            <person name="Guillette L.J.Jr."/>
            <person name="Glenn T.C."/>
            <person name="Green R.E."/>
            <person name="Ray D.A."/>
        </authorList>
    </citation>
    <scope>NUCLEOTIDE SEQUENCE [LARGE SCALE GENOMIC DNA]</scope>
    <source>
        <strain evidence="2">KSC_2009_1</strain>
    </source>
</reference>
<name>A0A151NTK8_ALLMI</name>
<protein>
    <recommendedName>
        <fullName evidence="4">Reverse transcriptase</fullName>
    </recommendedName>
</protein>
<proteinExistence type="predicted"/>
<dbReference type="AlphaFoldDB" id="A0A151NTK8"/>
<feature type="region of interest" description="Disordered" evidence="1">
    <location>
        <begin position="1"/>
        <end position="23"/>
    </location>
</feature>
<dbReference type="EMBL" id="AKHW03002055">
    <property type="protein sequence ID" value="KYO40232.1"/>
    <property type="molecule type" value="Genomic_DNA"/>
</dbReference>
<dbReference type="Proteomes" id="UP000050525">
    <property type="component" value="Unassembled WGS sequence"/>
</dbReference>